<evidence type="ECO:0000313" key="2">
    <source>
        <dbReference type="EMBL" id="ORW48710.1"/>
    </source>
</evidence>
<evidence type="ECO:0000259" key="1">
    <source>
        <dbReference type="Pfam" id="PF00934"/>
    </source>
</evidence>
<protein>
    <recommendedName>
        <fullName evidence="1">PE domain-containing protein</fullName>
    </recommendedName>
</protein>
<dbReference type="SUPFAM" id="SSF140459">
    <property type="entry name" value="PE/PPE dimer-like"/>
    <property type="match status" value="1"/>
</dbReference>
<comment type="caution">
    <text evidence="2">The sequence shown here is derived from an EMBL/GenBank/DDBJ whole genome shotgun (WGS) entry which is preliminary data.</text>
</comment>
<dbReference type="InterPro" id="IPR038332">
    <property type="entry name" value="PPE_sf"/>
</dbReference>
<accession>A0A1X2ACQ4</accession>
<dbReference type="InterPro" id="IPR000084">
    <property type="entry name" value="PE-PGRS_N"/>
</dbReference>
<sequence>MSYVTTVPEAVQGAAEDLAGIRASLAQAAATAGPTTGIAAAAQDEVSVALAALFGSAGQQFQALSAQARAFQAEFESLLSGGAAAYAAAEATNAGQLLTDAANGVSLAAPAAAVPAQVTQSINLLGGIINLQIEQTGGILVSIGTPGILLPAVHVPPINLSAFSLPQITIPPISIPAGTTPANVMLSAFNLPQITLPSINIPAGSTPPGVTVGSFSLPQITTPTIAVPPITLPSVTVPGFNLPSIGIPTIGFPSIQFPDLAVMGNNQTLVTIGGLGPLIPGPITVNLENFDIVASLGLNTPGYINAFNIPPISIGGFTLPPIGLSGFNIPGLTIPPINLGQFTLPQLSWPGFATAPLTIPPIGVGNFTLPQLSWPGFATPPLTIPPIGLGAFSLPDVLIPNIAIEPLVIGQFQIPPVTSYISTAAANVNAFVSELEFVGGSLIG</sequence>
<proteinExistence type="predicted"/>
<dbReference type="RefSeq" id="WP_085244769.1">
    <property type="nucleotide sequence ID" value="NZ_LQPN01000039.1"/>
</dbReference>
<evidence type="ECO:0000313" key="3">
    <source>
        <dbReference type="Proteomes" id="UP000193285"/>
    </source>
</evidence>
<feature type="domain" description="PE" evidence="1">
    <location>
        <begin position="4"/>
        <end position="93"/>
    </location>
</feature>
<dbReference type="Gene3D" id="1.10.287.850">
    <property type="entry name" value="HP0062-like domain"/>
    <property type="match status" value="1"/>
</dbReference>
<dbReference type="OrthoDB" id="4662846at2"/>
<name>A0A1X2ACQ4_9MYCO</name>
<dbReference type="AlphaFoldDB" id="A0A1X2ACQ4"/>
<gene>
    <name evidence="2" type="ORF">AWB90_10755</name>
</gene>
<organism evidence="2 3">
    <name type="scientific">Mycobacterium paraense</name>
    <dbReference type="NCBI Taxonomy" id="767916"/>
    <lineage>
        <taxon>Bacteria</taxon>
        <taxon>Bacillati</taxon>
        <taxon>Actinomycetota</taxon>
        <taxon>Actinomycetes</taxon>
        <taxon>Mycobacteriales</taxon>
        <taxon>Mycobacteriaceae</taxon>
        <taxon>Mycobacterium</taxon>
        <taxon>Mycobacterium simiae complex</taxon>
    </lineage>
</organism>
<reference evidence="2 3" key="1">
    <citation type="journal article" date="2015" name="Emerg. Microbes Infect.">
        <title>Characterization of 17 strains belonging to the Mycobacterium simiae complex and description of Mycobacterium paraense sp. nov.</title>
        <authorList>
            <person name="Fusco da Costa A.R."/>
            <person name="Fedrizzi T."/>
            <person name="Lopes M.L."/>
            <person name="Pecorari M."/>
            <person name="Oliveira da Costa W.L."/>
            <person name="Giacobazzi E."/>
            <person name="da Costa Bahia J.R."/>
            <person name="De Sanctis V."/>
            <person name="Batista Lima K.V."/>
            <person name="Bertorelli R."/>
            <person name="Grottola A."/>
            <person name="Fabio A."/>
            <person name="Mariottini A."/>
            <person name="Ferretti P."/>
            <person name="Di Leva F."/>
            <person name="Fregni Serpini G."/>
            <person name="Tagliazucchi S."/>
            <person name="Rumpianesi F."/>
            <person name="Jousson O."/>
            <person name="Segata N."/>
            <person name="Tortoli E."/>
        </authorList>
    </citation>
    <scope>NUCLEOTIDE SEQUENCE [LARGE SCALE GENOMIC DNA]</scope>
    <source>
        <strain evidence="2 3">IEC33</strain>
    </source>
</reference>
<dbReference type="EMBL" id="LQPN01000039">
    <property type="protein sequence ID" value="ORW48710.1"/>
    <property type="molecule type" value="Genomic_DNA"/>
</dbReference>
<dbReference type="STRING" id="767916.AWB91_14760"/>
<dbReference type="Proteomes" id="UP000193285">
    <property type="component" value="Unassembled WGS sequence"/>
</dbReference>
<dbReference type="Pfam" id="PF00934">
    <property type="entry name" value="PE"/>
    <property type="match status" value="1"/>
</dbReference>